<dbReference type="InterPro" id="IPR008040">
    <property type="entry name" value="Hydant_A_N"/>
</dbReference>
<feature type="domain" description="Hydantoinase/oxoprolinase N-terminal" evidence="2">
    <location>
        <begin position="5"/>
        <end position="159"/>
    </location>
</feature>
<reference evidence="3 4" key="1">
    <citation type="submission" date="2017-11" db="EMBL/GenBank/DDBJ databases">
        <title>Isolation and Characterization of Methanogenic Archaea from Saline Meromictic Lake at Siberia.</title>
        <authorList>
            <person name="Shen Y."/>
            <person name="Huang H.-H."/>
            <person name="Lai M.-C."/>
            <person name="Chen S.-C."/>
        </authorList>
    </citation>
    <scope>NUCLEOTIDE SEQUENCE [LARGE SCALE GENOMIC DNA]</scope>
    <source>
        <strain evidence="3 4">SY-01</strain>
    </source>
</reference>
<dbReference type="AlphaFoldDB" id="A0A4E0QSQ2"/>
<evidence type="ECO:0000259" key="2">
    <source>
        <dbReference type="Pfam" id="PF05378"/>
    </source>
</evidence>
<proteinExistence type="predicted"/>
<evidence type="ECO:0000313" key="3">
    <source>
        <dbReference type="EMBL" id="TGC10668.1"/>
    </source>
</evidence>
<dbReference type="GO" id="GO:0006749">
    <property type="term" value="P:glutathione metabolic process"/>
    <property type="evidence" value="ECO:0007669"/>
    <property type="project" value="TreeGrafter"/>
</dbReference>
<evidence type="ECO:0000313" key="4">
    <source>
        <dbReference type="Proteomes" id="UP000297295"/>
    </source>
</evidence>
<evidence type="ECO:0000259" key="1">
    <source>
        <dbReference type="Pfam" id="PF01968"/>
    </source>
</evidence>
<dbReference type="Proteomes" id="UP000297295">
    <property type="component" value="Unassembled WGS sequence"/>
</dbReference>
<dbReference type="Pfam" id="PF05378">
    <property type="entry name" value="Hydant_A_N"/>
    <property type="match status" value="1"/>
</dbReference>
<sequence>MNLGLGIDTGGTYTDAVIMDLEKGNIIDSHKSLTTYPDLIKGIENTLGGLKEEYLKRVTFTSVSTTLATNTTLEGKGYPAALIMIGYSINKELPTDYSISIDGGHDSDGNEITNLGSLEDVKDFVLENKNRVASFAISSYFGVRNPDHEIRVKEYVRELTDLPVVCGHELSLSLGAYERAVTALLNAQLIPVIDEFIKSISSVMEKKGIKSILMMMKCDGSLVKIEEALEKPVESIFSGPAASLVGAAHLTGSKTCIALDIGGTSTDIAMIHDGVPVVNDSGAVVGGWSTMVKAIKMDTSALGGDSHVWVQKKMFIGPKRVIPLCLAASEYPSLIDKLNNMQKFTPHMMSEIMQPTVFFINRESGSSNMKKSELDGQEINVLDAIGDGPSSLSDIEKKIEMHPLMFVDVLKSLIRKRHVHQIGFTPTDALHVLGEYEQWNKTASFIGADILSGYLGMSRDEFCLELKQNFQKSLALHLVSYFCPDVKKEDIRKLLEYPDMLMFKPKIPVVMVGAPVKAYAKELNKVIEVDMDIPAFYEVGNAVGALVGDVIYRTEMLIKPSSRGSSSYTLFSDEGRQIFEEYKGAVDHATEHVEKSVAQYMKGYGLNMDNVNFQLKRDDIGAVGTIPLETRFVGVAIGSPRRSV</sequence>
<dbReference type="Pfam" id="PF01968">
    <property type="entry name" value="Hydantoinase_A"/>
    <property type="match status" value="1"/>
</dbReference>
<keyword evidence="4" id="KW-1185">Reference proteome</keyword>
<dbReference type="GO" id="GO:0005829">
    <property type="term" value="C:cytosol"/>
    <property type="evidence" value="ECO:0007669"/>
    <property type="project" value="TreeGrafter"/>
</dbReference>
<dbReference type="OrthoDB" id="8261at2157"/>
<dbReference type="SUPFAM" id="SSF53067">
    <property type="entry name" value="Actin-like ATPase domain"/>
    <property type="match status" value="2"/>
</dbReference>
<dbReference type="EMBL" id="PGGK01000003">
    <property type="protein sequence ID" value="TGC10668.1"/>
    <property type="molecule type" value="Genomic_DNA"/>
</dbReference>
<dbReference type="GO" id="GO:0017168">
    <property type="term" value="F:5-oxoprolinase (ATP-hydrolyzing) activity"/>
    <property type="evidence" value="ECO:0007669"/>
    <property type="project" value="TreeGrafter"/>
</dbReference>
<protein>
    <submittedName>
        <fullName evidence="3">Hydantoinase</fullName>
    </submittedName>
</protein>
<organism evidence="3 4">
    <name type="scientific">Methanolobus halotolerans</name>
    <dbReference type="NCBI Taxonomy" id="2052935"/>
    <lineage>
        <taxon>Archaea</taxon>
        <taxon>Methanobacteriati</taxon>
        <taxon>Methanobacteriota</taxon>
        <taxon>Stenosarchaea group</taxon>
        <taxon>Methanomicrobia</taxon>
        <taxon>Methanosarcinales</taxon>
        <taxon>Methanosarcinaceae</taxon>
        <taxon>Methanolobus</taxon>
    </lineage>
</organism>
<comment type="caution">
    <text evidence="3">The sequence shown here is derived from an EMBL/GenBank/DDBJ whole genome shotgun (WGS) entry which is preliminary data.</text>
</comment>
<accession>A0A4E0QSQ2</accession>
<dbReference type="InterPro" id="IPR043129">
    <property type="entry name" value="ATPase_NBD"/>
</dbReference>
<feature type="domain" description="Hydantoinase A/oxoprolinase" evidence="1">
    <location>
        <begin position="179"/>
        <end position="318"/>
    </location>
</feature>
<dbReference type="PANTHER" id="PTHR11365:SF2">
    <property type="entry name" value="5-OXOPROLINASE"/>
    <property type="match status" value="1"/>
</dbReference>
<name>A0A4E0QSQ2_9EURY</name>
<dbReference type="PANTHER" id="PTHR11365">
    <property type="entry name" value="5-OXOPROLINASE RELATED"/>
    <property type="match status" value="1"/>
</dbReference>
<dbReference type="InterPro" id="IPR002821">
    <property type="entry name" value="Hydantoinase_A"/>
</dbReference>
<dbReference type="RefSeq" id="WP_135389048.1">
    <property type="nucleotide sequence ID" value="NZ_PGGK01000003.1"/>
</dbReference>
<gene>
    <name evidence="3" type="ORF">CUN85_04105</name>
</gene>
<dbReference type="InterPro" id="IPR045079">
    <property type="entry name" value="Oxoprolinase-like"/>
</dbReference>